<dbReference type="Pfam" id="PF02469">
    <property type="entry name" value="Fasciclin"/>
    <property type="match status" value="2"/>
</dbReference>
<dbReference type="Gene3D" id="2.30.180.10">
    <property type="entry name" value="FAS1 domain"/>
    <property type="match status" value="2"/>
</dbReference>
<keyword evidence="1" id="KW-0732">Signal</keyword>
<dbReference type="SUPFAM" id="SSF82153">
    <property type="entry name" value="FAS1 domain"/>
    <property type="match status" value="2"/>
</dbReference>
<evidence type="ECO:0000256" key="1">
    <source>
        <dbReference type="SAM" id="SignalP"/>
    </source>
</evidence>
<dbReference type="InterPro" id="IPR050904">
    <property type="entry name" value="Adhesion/Biosynth-related"/>
</dbReference>
<sequence length="319" mass="33923">MKFFFLPGLRYLAAFISIVLASLSCQQADDAVAVPQTITDRILEDDQFSLLRAAVNHADVGDVLKGGNLTLFAPTNAAFQQAGLATEAAITALPTERVKQIILYHLLTSPVSSTALPEGLNSVPTINQSAVYINKTGSSTVYVNNAQVTQPDLVVANGYIHVIDRLLTPAAGNLLTTIQANPNLTFLAAVIRRIRATNPALAGTFDGTTSSSTLTLFAPNDEAFKADSRFGSLSAIDVADPQVLSNLLLYHTASGVVFSNQLLTGTITTMLTNSRLSVTVTNNFITVKGNRNTSQAVIREPDLTTTNGVIHVIDQVLVP</sequence>
<feature type="signal peptide" evidence="1">
    <location>
        <begin position="1"/>
        <end position="27"/>
    </location>
</feature>
<comment type="caution">
    <text evidence="3">The sequence shown here is derived from an EMBL/GenBank/DDBJ whole genome shotgun (WGS) entry which is preliminary data.</text>
</comment>
<proteinExistence type="predicted"/>
<accession>A0ABR6W2R7</accession>
<feature type="domain" description="FAS1" evidence="2">
    <location>
        <begin position="171"/>
        <end position="317"/>
    </location>
</feature>
<dbReference type="EMBL" id="VFIA01000006">
    <property type="protein sequence ID" value="MBC3790884.1"/>
    <property type="molecule type" value="Genomic_DNA"/>
</dbReference>
<dbReference type="PANTHER" id="PTHR10900:SF77">
    <property type="entry name" value="FI19380P1"/>
    <property type="match status" value="1"/>
</dbReference>
<evidence type="ECO:0000259" key="2">
    <source>
        <dbReference type="PROSITE" id="PS50213"/>
    </source>
</evidence>
<dbReference type="RefSeq" id="WP_186736697.1">
    <property type="nucleotide sequence ID" value="NZ_VFIA01000006.1"/>
</dbReference>
<dbReference type="Proteomes" id="UP000700732">
    <property type="component" value="Unassembled WGS sequence"/>
</dbReference>
<evidence type="ECO:0000313" key="3">
    <source>
        <dbReference type="EMBL" id="MBC3790884.1"/>
    </source>
</evidence>
<gene>
    <name evidence="3" type="ORF">FH603_1381</name>
</gene>
<organism evidence="3 4">
    <name type="scientific">Spirosoma utsteinense</name>
    <dbReference type="NCBI Taxonomy" id="2585773"/>
    <lineage>
        <taxon>Bacteria</taxon>
        <taxon>Pseudomonadati</taxon>
        <taxon>Bacteroidota</taxon>
        <taxon>Cytophagia</taxon>
        <taxon>Cytophagales</taxon>
        <taxon>Cytophagaceae</taxon>
        <taxon>Spirosoma</taxon>
    </lineage>
</organism>
<keyword evidence="4" id="KW-1185">Reference proteome</keyword>
<dbReference type="PANTHER" id="PTHR10900">
    <property type="entry name" value="PERIOSTIN-RELATED"/>
    <property type="match status" value="1"/>
</dbReference>
<feature type="domain" description="FAS1" evidence="2">
    <location>
        <begin position="35"/>
        <end position="167"/>
    </location>
</feature>
<reference evidence="3 4" key="1">
    <citation type="submission" date="2019-06" db="EMBL/GenBank/DDBJ databases">
        <title>Spirosoma utsteinense sp. nov. isolated from Antarctic ice-free soils.</title>
        <authorList>
            <person name="Tahon G."/>
        </authorList>
    </citation>
    <scope>NUCLEOTIDE SEQUENCE [LARGE SCALE GENOMIC DNA]</scope>
    <source>
        <strain evidence="3 4">LMG 31447</strain>
    </source>
</reference>
<name>A0ABR6W2R7_9BACT</name>
<evidence type="ECO:0000313" key="4">
    <source>
        <dbReference type="Proteomes" id="UP000700732"/>
    </source>
</evidence>
<dbReference type="InterPro" id="IPR000782">
    <property type="entry name" value="FAS1_domain"/>
</dbReference>
<dbReference type="PROSITE" id="PS50213">
    <property type="entry name" value="FAS1"/>
    <property type="match status" value="2"/>
</dbReference>
<feature type="chain" id="PRO_5047012680" evidence="1">
    <location>
        <begin position="28"/>
        <end position="319"/>
    </location>
</feature>
<protein>
    <submittedName>
        <fullName evidence="3">Surface protein</fullName>
    </submittedName>
</protein>
<dbReference type="SMART" id="SM00554">
    <property type="entry name" value="FAS1"/>
    <property type="match status" value="2"/>
</dbReference>
<dbReference type="InterPro" id="IPR036378">
    <property type="entry name" value="FAS1_dom_sf"/>
</dbReference>
<dbReference type="PROSITE" id="PS51257">
    <property type="entry name" value="PROKAR_LIPOPROTEIN"/>
    <property type="match status" value="1"/>
</dbReference>